<dbReference type="RefSeq" id="WP_126003475.1">
    <property type="nucleotide sequence ID" value="NZ_QQYZ01000002.1"/>
</dbReference>
<dbReference type="Proteomes" id="UP000287746">
    <property type="component" value="Unassembled WGS sequence"/>
</dbReference>
<evidence type="ECO:0000313" key="2">
    <source>
        <dbReference type="Proteomes" id="UP000287746"/>
    </source>
</evidence>
<gene>
    <name evidence="1" type="ORF">DAH66_02500</name>
</gene>
<reference evidence="2" key="1">
    <citation type="submission" date="2018-07" db="EMBL/GenBank/DDBJ databases">
        <title>Genomic and Epidemiologic Investigation of an Indolent Hospital Outbreak.</title>
        <authorList>
            <person name="Johnson R.C."/>
            <person name="Deming C."/>
            <person name="Conlan S."/>
            <person name="Zellmer C.J."/>
            <person name="Michelin A.V."/>
            <person name="Lee-Lin S.-Q."/>
            <person name="Thomas P.J."/>
            <person name="Park M."/>
            <person name="Weingarten R.A."/>
            <person name="Less J."/>
            <person name="Dekker J.P."/>
            <person name="Frank K.M."/>
            <person name="Musser K.A."/>
            <person name="Mcquiston J.R."/>
            <person name="Henderson D.K."/>
            <person name="Lau A.F."/>
            <person name="Palmore T.N."/>
            <person name="Segre J.A."/>
        </authorList>
    </citation>
    <scope>NUCLEOTIDE SEQUENCE [LARGE SCALE GENOMIC DNA]</scope>
    <source>
        <strain evidence="2">SK-CDC1_0717</strain>
    </source>
</reference>
<evidence type="ECO:0000313" key="1">
    <source>
        <dbReference type="EMBL" id="RSY89546.1"/>
    </source>
</evidence>
<proteinExistence type="predicted"/>
<accession>A0A430G7Y6</accession>
<dbReference type="AlphaFoldDB" id="A0A430G7Y6"/>
<name>A0A430G7Y6_9SPHN</name>
<dbReference type="EMBL" id="QQYZ01000002">
    <property type="protein sequence ID" value="RSY89546.1"/>
    <property type="molecule type" value="Genomic_DNA"/>
</dbReference>
<comment type="caution">
    <text evidence="1">The sequence shown here is derived from an EMBL/GenBank/DDBJ whole genome shotgun (WGS) entry which is preliminary data.</text>
</comment>
<organism evidence="1 2">
    <name type="scientific">Sphingomonas koreensis</name>
    <dbReference type="NCBI Taxonomy" id="93064"/>
    <lineage>
        <taxon>Bacteria</taxon>
        <taxon>Pseudomonadati</taxon>
        <taxon>Pseudomonadota</taxon>
        <taxon>Alphaproteobacteria</taxon>
        <taxon>Sphingomonadales</taxon>
        <taxon>Sphingomonadaceae</taxon>
        <taxon>Sphingomonas</taxon>
    </lineage>
</organism>
<evidence type="ECO:0008006" key="3">
    <source>
        <dbReference type="Google" id="ProtNLM"/>
    </source>
</evidence>
<protein>
    <recommendedName>
        <fullName evidence="3">Antitoxin Xre/MbcA/ParS-like toxin-binding domain-containing protein</fullName>
    </recommendedName>
</protein>
<sequence>MSAAAELGQPDEKRVRTKVFRKKFDTPRLHPDALRRQGLITTKAFLALGRENAVAFLNEHHAGCGGRPLEIAITSAEGMSKVERQIETLVASRG</sequence>